<dbReference type="InterPro" id="IPR041872">
    <property type="entry name" value="Anticodon_Met"/>
</dbReference>
<dbReference type="PANTHER" id="PTHR43326:SF1">
    <property type="entry name" value="METHIONINE--TRNA LIGASE, MITOCHONDRIAL"/>
    <property type="match status" value="1"/>
</dbReference>
<comment type="caution">
    <text evidence="13">The sequence shown here is derived from an EMBL/GenBank/DDBJ whole genome shotgun (WGS) entry which is preliminary data.</text>
</comment>
<dbReference type="InterPro" id="IPR014729">
    <property type="entry name" value="Rossmann-like_a/b/a_fold"/>
</dbReference>
<dbReference type="InterPro" id="IPR023457">
    <property type="entry name" value="Met-tRNA_synth_2"/>
</dbReference>
<evidence type="ECO:0000256" key="10">
    <source>
        <dbReference type="RuleBase" id="RU363039"/>
    </source>
</evidence>
<dbReference type="GO" id="GO:0006431">
    <property type="term" value="P:methionyl-tRNA aminoacylation"/>
    <property type="evidence" value="ECO:0007669"/>
    <property type="project" value="InterPro"/>
</dbReference>
<keyword evidence="7 10" id="KW-0648">Protein biosynthesis</keyword>
<dbReference type="CDD" id="cd07957">
    <property type="entry name" value="Anticodon_Ia_Met"/>
    <property type="match status" value="1"/>
</dbReference>
<dbReference type="Gene3D" id="3.40.50.620">
    <property type="entry name" value="HUPs"/>
    <property type="match status" value="1"/>
</dbReference>
<dbReference type="EMBL" id="MHSU01000002">
    <property type="protein sequence ID" value="OHA51512.1"/>
    <property type="molecule type" value="Genomic_DNA"/>
</dbReference>
<reference evidence="13 14" key="1">
    <citation type="journal article" date="2016" name="Nat. Commun.">
        <title>Thousands of microbial genomes shed light on interconnected biogeochemical processes in an aquifer system.</title>
        <authorList>
            <person name="Anantharaman K."/>
            <person name="Brown C.T."/>
            <person name="Hug L.A."/>
            <person name="Sharon I."/>
            <person name="Castelle C.J."/>
            <person name="Probst A.J."/>
            <person name="Thomas B.C."/>
            <person name="Singh A."/>
            <person name="Wilkins M.J."/>
            <person name="Karaoz U."/>
            <person name="Brodie E.L."/>
            <person name="Williams K.H."/>
            <person name="Hubbard S.S."/>
            <person name="Banfield J.F."/>
        </authorList>
    </citation>
    <scope>NUCLEOTIDE SEQUENCE [LARGE SCALE GENOMIC DNA]</scope>
</reference>
<dbReference type="NCBIfam" id="TIGR00398">
    <property type="entry name" value="metG"/>
    <property type="match status" value="1"/>
</dbReference>
<proteinExistence type="inferred from homology"/>
<evidence type="ECO:0000256" key="5">
    <source>
        <dbReference type="ARBA" id="ARBA00022741"/>
    </source>
</evidence>
<feature type="domain" description="Methionyl/Leucyl tRNA synthetase" evidence="12">
    <location>
        <begin position="152"/>
        <end position="356"/>
    </location>
</feature>
<feature type="domain" description="Methionyl/Valyl/Leucyl/Isoleucyl-tRNA synthetase anticodon-binding" evidence="11">
    <location>
        <begin position="377"/>
        <end position="455"/>
    </location>
</feature>
<gene>
    <name evidence="13" type="ORF">A2W59_00790</name>
</gene>
<evidence type="ECO:0000256" key="2">
    <source>
        <dbReference type="ARBA" id="ARBA00012838"/>
    </source>
</evidence>
<accession>A0A1G2PV97</accession>
<evidence type="ECO:0000256" key="3">
    <source>
        <dbReference type="ARBA" id="ARBA00018753"/>
    </source>
</evidence>
<evidence type="ECO:0000256" key="4">
    <source>
        <dbReference type="ARBA" id="ARBA00022598"/>
    </source>
</evidence>
<dbReference type="Proteomes" id="UP000178646">
    <property type="component" value="Unassembled WGS sequence"/>
</dbReference>
<evidence type="ECO:0000256" key="8">
    <source>
        <dbReference type="ARBA" id="ARBA00023146"/>
    </source>
</evidence>
<dbReference type="Gene3D" id="1.10.730.10">
    <property type="entry name" value="Isoleucyl-tRNA Synthetase, Domain 1"/>
    <property type="match status" value="1"/>
</dbReference>
<dbReference type="CDD" id="cd00814">
    <property type="entry name" value="MetRS_core"/>
    <property type="match status" value="1"/>
</dbReference>
<organism evidence="13 14">
    <name type="scientific">Candidatus Terrybacteria bacterium RIFCSPHIGHO2_02_41_19</name>
    <dbReference type="NCBI Taxonomy" id="1802364"/>
    <lineage>
        <taxon>Bacteria</taxon>
        <taxon>Candidatus Terryibacteriota</taxon>
    </lineage>
</organism>
<evidence type="ECO:0000256" key="7">
    <source>
        <dbReference type="ARBA" id="ARBA00022917"/>
    </source>
</evidence>
<keyword evidence="8 10" id="KW-0030">Aminoacyl-tRNA synthetase</keyword>
<evidence type="ECO:0000313" key="13">
    <source>
        <dbReference type="EMBL" id="OHA51512.1"/>
    </source>
</evidence>
<dbReference type="SUPFAM" id="SSF47323">
    <property type="entry name" value="Anticodon-binding domain of a subclass of class I aminoacyl-tRNA synthetases"/>
    <property type="match status" value="1"/>
</dbReference>
<name>A0A1G2PV97_9BACT</name>
<dbReference type="GO" id="GO:0004825">
    <property type="term" value="F:methionine-tRNA ligase activity"/>
    <property type="evidence" value="ECO:0007669"/>
    <property type="project" value="UniProtKB-EC"/>
</dbReference>
<keyword evidence="4 10" id="KW-0436">Ligase</keyword>
<feature type="domain" description="Methionyl/Leucyl tRNA synthetase" evidence="12">
    <location>
        <begin position="5"/>
        <end position="145"/>
    </location>
</feature>
<dbReference type="FunFam" id="2.170.220.10:FF:000003">
    <property type="entry name" value="Methionine--tRNA ligase"/>
    <property type="match status" value="1"/>
</dbReference>
<evidence type="ECO:0000256" key="1">
    <source>
        <dbReference type="ARBA" id="ARBA00003314"/>
    </source>
</evidence>
<dbReference type="PRINTS" id="PR01041">
    <property type="entry name" value="TRNASYNTHMET"/>
</dbReference>
<keyword evidence="6 10" id="KW-0067">ATP-binding</keyword>
<evidence type="ECO:0000256" key="9">
    <source>
        <dbReference type="ARBA" id="ARBA00030904"/>
    </source>
</evidence>
<evidence type="ECO:0000259" key="12">
    <source>
        <dbReference type="Pfam" id="PF09334"/>
    </source>
</evidence>
<evidence type="ECO:0000313" key="14">
    <source>
        <dbReference type="Proteomes" id="UP000178646"/>
    </source>
</evidence>
<dbReference type="PANTHER" id="PTHR43326">
    <property type="entry name" value="METHIONYL-TRNA SYNTHETASE"/>
    <property type="match status" value="1"/>
</dbReference>
<dbReference type="EC" id="6.1.1.10" evidence="2"/>
<dbReference type="Pfam" id="PF08264">
    <property type="entry name" value="Anticodon_1"/>
    <property type="match status" value="1"/>
</dbReference>
<dbReference type="InterPro" id="IPR014758">
    <property type="entry name" value="Met-tRNA_synth"/>
</dbReference>
<dbReference type="InterPro" id="IPR033911">
    <property type="entry name" value="MetRS_core"/>
</dbReference>
<evidence type="ECO:0000256" key="6">
    <source>
        <dbReference type="ARBA" id="ARBA00022840"/>
    </source>
</evidence>
<dbReference type="AlphaFoldDB" id="A0A1G2PV97"/>
<dbReference type="InterPro" id="IPR013155">
    <property type="entry name" value="M/V/L/I-tRNA-synth_anticd-bd"/>
</dbReference>
<evidence type="ECO:0000259" key="11">
    <source>
        <dbReference type="Pfam" id="PF08264"/>
    </source>
</evidence>
<comment type="function">
    <text evidence="1">Is required not only for elongation of protein synthesis but also for the initiation of all mRNA translation through initiator tRNA(fMet) aminoacylation.</text>
</comment>
<comment type="similarity">
    <text evidence="10">Belongs to the class-I aminoacyl-tRNA synthetase family.</text>
</comment>
<dbReference type="SUPFAM" id="SSF52374">
    <property type="entry name" value="Nucleotidylyl transferase"/>
    <property type="match status" value="1"/>
</dbReference>
<dbReference type="Pfam" id="PF09334">
    <property type="entry name" value="tRNA-synt_1g"/>
    <property type="match status" value="2"/>
</dbReference>
<sequence length="485" mass="55636">MEKFYLTTPIYYASGKPHIGHSFTSVFADVVARWQKSKGKDIFFSAGLDEHGSKIEEKAKKENKDPQKFTDEIAQSYLSAWKSLGIEYSDFIRTTSLKHEKGVLEFIKKLWDAGDIYEGEYEGLYCVGCENFVLERNLVDGLCPDHLIAPQKIKEKNYFFNLKKYLPEIKKKIEKGELKIIPDSRKNETLAMMESGVSDFSVTRENLQWGISFPYGKNQTIYVWADALMNYATVLDYPNGENFKKYWPPDLHIIGAEINKFHSIYWPAMLMSADLLLPKEIFIHGLFTVNGQKMSKTTGNIIDPIELAEKFGADAARYLLLSQFPASEHGDVKAEEFARKYNSDLANGIGNLLERSFTMMIDYRGGILGDKNGLEEKIKSSVEKTEKNYENNFDNYKLYEALADVFAFIKKLDVYINEEQPWALNKNKDNKLDMVLSTLLFGIEKIIVWLEPFMPNKIGEVKNHILKLQSGKLKKGDKLGLFPRI</sequence>
<protein>
    <recommendedName>
        <fullName evidence="3">Methionine--tRNA ligase</fullName>
        <ecNumber evidence="2">6.1.1.10</ecNumber>
    </recommendedName>
    <alternativeName>
        <fullName evidence="9">Methionyl-tRNA synthetase</fullName>
    </alternativeName>
</protein>
<dbReference type="GO" id="GO:0005524">
    <property type="term" value="F:ATP binding"/>
    <property type="evidence" value="ECO:0007669"/>
    <property type="project" value="UniProtKB-KW"/>
</dbReference>
<dbReference type="InterPro" id="IPR015413">
    <property type="entry name" value="Methionyl/Leucyl_tRNA_Synth"/>
</dbReference>
<dbReference type="Gene3D" id="2.170.220.10">
    <property type="match status" value="1"/>
</dbReference>
<dbReference type="InterPro" id="IPR009080">
    <property type="entry name" value="tRNAsynth_Ia_anticodon-bd"/>
</dbReference>
<keyword evidence="5 10" id="KW-0547">Nucleotide-binding</keyword>